<feature type="transmembrane region" description="Helical" evidence="8">
    <location>
        <begin position="42"/>
        <end position="64"/>
    </location>
</feature>
<comment type="similarity">
    <text evidence="2">Belongs to the nicotinamide ribonucleoside (NR) uptake permease (TC 4.B.1) family.</text>
</comment>
<keyword evidence="5 8" id="KW-0812">Transmembrane</keyword>
<name>A0A075JGK5_9MICO</name>
<dbReference type="Pfam" id="PF04973">
    <property type="entry name" value="NMN_transporter"/>
    <property type="match status" value="1"/>
</dbReference>
<evidence type="ECO:0000256" key="2">
    <source>
        <dbReference type="ARBA" id="ARBA00006669"/>
    </source>
</evidence>
<sequence>MSIWEQAYSAHLTIGGAQITWREIIGNAFGMASAIGGMRRKVWAWPVGIIGNMLLFTVFAGLVFGMDDRAPMLGQAGRQIFFIITSLYGWWVWRASRRDGTSGEAVTPHWASTSQRIGYLLAWGAGVVVVHWIFTLIGAGWPAPWWYFWCDAWIFVGSLLATFAMARGWNDFWLMWIAVDVVGVPELIYSKYYPSAVLYALYAALVVVGFVQWVRISRPHSVAEREMEAA</sequence>
<feature type="transmembrane region" description="Helical" evidence="8">
    <location>
        <begin position="117"/>
        <end position="139"/>
    </location>
</feature>
<evidence type="ECO:0000256" key="1">
    <source>
        <dbReference type="ARBA" id="ARBA00004651"/>
    </source>
</evidence>
<dbReference type="OrthoDB" id="9791248at2"/>
<dbReference type="HOGENOM" id="CLU_076589_0_0_11"/>
<evidence type="ECO:0000256" key="7">
    <source>
        <dbReference type="ARBA" id="ARBA00023136"/>
    </source>
</evidence>
<dbReference type="EMBL" id="CP008889">
    <property type="protein sequence ID" value="AIF40935.1"/>
    <property type="molecule type" value="Genomic_DNA"/>
</dbReference>
<dbReference type="GO" id="GO:0005886">
    <property type="term" value="C:plasma membrane"/>
    <property type="evidence" value="ECO:0007669"/>
    <property type="project" value="UniProtKB-SubCell"/>
</dbReference>
<protein>
    <submittedName>
        <fullName evidence="9">Membrane protein</fullName>
    </submittedName>
</protein>
<dbReference type="InterPro" id="IPR006419">
    <property type="entry name" value="NMN_transpt_PnuC"/>
</dbReference>
<organism evidence="9 10">
    <name type="scientific">Dermacoccus nishinomiyaensis</name>
    <dbReference type="NCBI Taxonomy" id="1274"/>
    <lineage>
        <taxon>Bacteria</taxon>
        <taxon>Bacillati</taxon>
        <taxon>Actinomycetota</taxon>
        <taxon>Actinomycetes</taxon>
        <taxon>Micrococcales</taxon>
        <taxon>Dermacoccaceae</taxon>
        <taxon>Dermacoccus</taxon>
    </lineage>
</organism>
<accession>A0A075JGK5</accession>
<proteinExistence type="inferred from homology"/>
<feature type="transmembrane region" description="Helical" evidence="8">
    <location>
        <begin position="145"/>
        <end position="165"/>
    </location>
</feature>
<feature type="transmembrane region" description="Helical" evidence="8">
    <location>
        <begin position="172"/>
        <end position="190"/>
    </location>
</feature>
<dbReference type="PANTHER" id="PTHR36122:SF2">
    <property type="entry name" value="NICOTINAMIDE RIBOSIDE TRANSPORTER PNUC"/>
    <property type="match status" value="1"/>
</dbReference>
<keyword evidence="3" id="KW-0813">Transport</keyword>
<evidence type="ECO:0000256" key="5">
    <source>
        <dbReference type="ARBA" id="ARBA00022692"/>
    </source>
</evidence>
<evidence type="ECO:0000256" key="8">
    <source>
        <dbReference type="SAM" id="Phobius"/>
    </source>
</evidence>
<evidence type="ECO:0000256" key="6">
    <source>
        <dbReference type="ARBA" id="ARBA00022989"/>
    </source>
</evidence>
<dbReference type="RefSeq" id="WP_038568483.1">
    <property type="nucleotide sequence ID" value="NZ_CP008889.1"/>
</dbReference>
<evidence type="ECO:0000313" key="10">
    <source>
        <dbReference type="Proteomes" id="UP000027986"/>
    </source>
</evidence>
<dbReference type="AlphaFoldDB" id="A0A075JGK5"/>
<evidence type="ECO:0000256" key="3">
    <source>
        <dbReference type="ARBA" id="ARBA00022448"/>
    </source>
</evidence>
<keyword evidence="4" id="KW-1003">Cell membrane</keyword>
<reference evidence="9 10" key="1">
    <citation type="submission" date="2014-07" db="EMBL/GenBank/DDBJ databases">
        <title>Genome Sequencing of Dermacoccus nishinomiyaensis.</title>
        <authorList>
            <person name="Hong K.W."/>
            <person name="Chan K.G."/>
        </authorList>
    </citation>
    <scope>NUCLEOTIDE SEQUENCE [LARGE SCALE GENOMIC DNA]</scope>
    <source>
        <strain evidence="9 10">M25</strain>
    </source>
</reference>
<feature type="transmembrane region" description="Helical" evidence="8">
    <location>
        <begin position="76"/>
        <end position="93"/>
    </location>
</feature>
<evidence type="ECO:0000313" key="9">
    <source>
        <dbReference type="EMBL" id="AIF40935.1"/>
    </source>
</evidence>
<dbReference type="eggNOG" id="COG3201">
    <property type="taxonomic scope" value="Bacteria"/>
</dbReference>
<keyword evidence="10" id="KW-1185">Reference proteome</keyword>
<keyword evidence="7 8" id="KW-0472">Membrane</keyword>
<gene>
    <name evidence="9" type="ORF">HX89_08265</name>
</gene>
<keyword evidence="6 8" id="KW-1133">Transmembrane helix</keyword>
<feature type="transmembrane region" description="Helical" evidence="8">
    <location>
        <begin position="196"/>
        <end position="216"/>
    </location>
</feature>
<dbReference type="Proteomes" id="UP000027986">
    <property type="component" value="Chromosome"/>
</dbReference>
<dbReference type="PANTHER" id="PTHR36122">
    <property type="entry name" value="NICOTINAMIDE RIBOSIDE TRANSPORTER PNUC"/>
    <property type="match status" value="1"/>
</dbReference>
<evidence type="ECO:0000256" key="4">
    <source>
        <dbReference type="ARBA" id="ARBA00022475"/>
    </source>
</evidence>
<dbReference type="GO" id="GO:0034257">
    <property type="term" value="F:nicotinamide riboside transmembrane transporter activity"/>
    <property type="evidence" value="ECO:0007669"/>
    <property type="project" value="InterPro"/>
</dbReference>
<comment type="subcellular location">
    <subcellularLocation>
        <location evidence="1">Cell membrane</location>
        <topology evidence="1">Multi-pass membrane protein</topology>
    </subcellularLocation>
</comment>
<dbReference type="KEGG" id="dni:HX89_08265"/>
<dbReference type="GeneID" id="41841136"/>